<keyword evidence="2" id="KW-0732">Signal</keyword>
<comment type="caution">
    <text evidence="3">The sequence shown here is derived from an EMBL/GenBank/DDBJ whole genome shotgun (WGS) entry which is preliminary data.</text>
</comment>
<evidence type="ECO:0000313" key="4">
    <source>
        <dbReference type="Proteomes" id="UP001519289"/>
    </source>
</evidence>
<evidence type="ECO:0000256" key="1">
    <source>
        <dbReference type="SAM" id="MobiDB-lite"/>
    </source>
</evidence>
<organism evidence="3 4">
    <name type="scientific">Symbiobacterium terraclitae</name>
    <dbReference type="NCBI Taxonomy" id="557451"/>
    <lineage>
        <taxon>Bacteria</taxon>
        <taxon>Bacillati</taxon>
        <taxon>Bacillota</taxon>
        <taxon>Clostridia</taxon>
        <taxon>Eubacteriales</taxon>
        <taxon>Symbiobacteriaceae</taxon>
        <taxon>Symbiobacterium</taxon>
    </lineage>
</organism>
<feature type="signal peptide" evidence="2">
    <location>
        <begin position="1"/>
        <end position="26"/>
    </location>
</feature>
<dbReference type="EMBL" id="JAGGLG010000065">
    <property type="protein sequence ID" value="MBP2020214.1"/>
    <property type="molecule type" value="Genomic_DNA"/>
</dbReference>
<gene>
    <name evidence="3" type="ORF">J2Z79_003672</name>
</gene>
<feature type="chain" id="PRO_5047057267" description="Lipoprotein" evidence="2">
    <location>
        <begin position="27"/>
        <end position="168"/>
    </location>
</feature>
<keyword evidence="4" id="KW-1185">Reference proteome</keyword>
<feature type="region of interest" description="Disordered" evidence="1">
    <location>
        <begin position="25"/>
        <end position="49"/>
    </location>
</feature>
<proteinExistence type="predicted"/>
<name>A0ABS4JXE9_9FIRM</name>
<reference evidence="3 4" key="1">
    <citation type="submission" date="2021-03" db="EMBL/GenBank/DDBJ databases">
        <title>Genomic Encyclopedia of Type Strains, Phase IV (KMG-IV): sequencing the most valuable type-strain genomes for metagenomic binning, comparative biology and taxonomic classification.</title>
        <authorList>
            <person name="Goeker M."/>
        </authorList>
    </citation>
    <scope>NUCLEOTIDE SEQUENCE [LARGE SCALE GENOMIC DNA]</scope>
    <source>
        <strain evidence="3 4">DSM 27138</strain>
    </source>
</reference>
<feature type="compositionally biased region" description="Polar residues" evidence="1">
    <location>
        <begin position="25"/>
        <end position="37"/>
    </location>
</feature>
<dbReference type="Proteomes" id="UP001519289">
    <property type="component" value="Unassembled WGS sequence"/>
</dbReference>
<dbReference type="RefSeq" id="WP_209468309.1">
    <property type="nucleotide sequence ID" value="NZ_JAGGLG010000065.1"/>
</dbReference>
<sequence>MAFRKRFYLLLLVLTILLSGCTNSEATDGRNVSSVESDQSEHTTSEHSIPPGVFHALAKYTFYEFKQGRIPTDLIWAESDKTYAFFVGREEQLQRSSVLWDDVQFDSILDWFRAHPDTDVKSIEMSPGSTDKRVVMNIESSDGFYARVSFVDYELRAFFIFEDPIPWE</sequence>
<evidence type="ECO:0000256" key="2">
    <source>
        <dbReference type="SAM" id="SignalP"/>
    </source>
</evidence>
<accession>A0ABS4JXE9</accession>
<protein>
    <recommendedName>
        <fullName evidence="5">Lipoprotein</fullName>
    </recommendedName>
</protein>
<dbReference type="PROSITE" id="PS51257">
    <property type="entry name" value="PROKAR_LIPOPROTEIN"/>
    <property type="match status" value="1"/>
</dbReference>
<evidence type="ECO:0008006" key="5">
    <source>
        <dbReference type="Google" id="ProtNLM"/>
    </source>
</evidence>
<evidence type="ECO:0000313" key="3">
    <source>
        <dbReference type="EMBL" id="MBP2020214.1"/>
    </source>
</evidence>